<comment type="caution">
    <text evidence="3">The sequence shown here is derived from an EMBL/GenBank/DDBJ whole genome shotgun (WGS) entry which is preliminary data.</text>
</comment>
<dbReference type="SUPFAM" id="SSF58113">
    <property type="entry name" value="Apolipoprotein A-I"/>
    <property type="match status" value="1"/>
</dbReference>
<protein>
    <recommendedName>
        <fullName evidence="2">SAP domain-containing protein</fullName>
    </recommendedName>
</protein>
<dbReference type="SUPFAM" id="SSF68906">
    <property type="entry name" value="SAP domain"/>
    <property type="match status" value="1"/>
</dbReference>
<sequence length="418" mass="44678">MFRSIRVAKSASSLRAQFLHSTSSNPAPSVTLLSAAQQNVNKSNQWASKTVAELRLELKKRGLKNSGKKSELVERLFSSDAATASATPIAKPAPAVAEKFPNVTKRHASSKASDTKQPMDANKVTIPAADIPAPTEDVIAEQQFDAQANIPITPTTIREAPKAPKAPELTVAKPEVHVVDDSAGADVAQLAGEVEQPVNKQEGVGSVREAVEAAKDKAHAGVNKLTEEVPEKVKENVGSVAEQVKEKAQQAPKKVQESAGSVVDKVKEQAEQVKEKAQEAPSKVQETAGSVVDKVKGQAEQVKEKAQQAPKKVQEAAGSVVDKVKEQAEQVKEKAQEAPKRVQEAAGTVVDKVKKQAQQVKEKVSEKVADASSSEAPEGEISGRDKTILWTLFGGILGWTLYGDKLTKKSKKEEEGKH</sequence>
<feature type="compositionally biased region" description="Basic and acidic residues" evidence="1">
    <location>
        <begin position="293"/>
        <end position="306"/>
    </location>
</feature>
<dbReference type="InterPro" id="IPR003034">
    <property type="entry name" value="SAP_dom"/>
</dbReference>
<reference evidence="3 4" key="3">
    <citation type="journal article" date="2015" name="Genome Announc.">
        <title>Draft Genome Sequence of the Archiascomycetous Yeast Saitoella complicata.</title>
        <authorList>
            <person name="Yamauchi K."/>
            <person name="Kondo S."/>
            <person name="Hamamoto M."/>
            <person name="Takahashi Y."/>
            <person name="Ogura Y."/>
            <person name="Hayashi T."/>
            <person name="Nishida H."/>
        </authorList>
    </citation>
    <scope>NUCLEOTIDE SEQUENCE [LARGE SCALE GENOMIC DNA]</scope>
    <source>
        <strain evidence="3 4">NRRL Y-17804</strain>
    </source>
</reference>
<keyword evidence="4" id="KW-1185">Reference proteome</keyword>
<gene>
    <name evidence="3" type="ORF">G7K_2625-t1</name>
</gene>
<feature type="compositionally biased region" description="Low complexity" evidence="1">
    <location>
        <begin position="307"/>
        <end position="321"/>
    </location>
</feature>
<dbReference type="InterPro" id="IPR036361">
    <property type="entry name" value="SAP_dom_sf"/>
</dbReference>
<reference evidence="3 4" key="2">
    <citation type="journal article" date="2014" name="J. Gen. Appl. Microbiol.">
        <title>The early diverging ascomycetous budding yeast Saitoella complicata has three histone deacetylases belonging to the Clr6, Hos2, and Rpd3 lineages.</title>
        <authorList>
            <person name="Nishida H."/>
            <person name="Matsumoto T."/>
            <person name="Kondo S."/>
            <person name="Hamamoto M."/>
            <person name="Yoshikawa H."/>
        </authorList>
    </citation>
    <scope>NUCLEOTIDE SEQUENCE [LARGE SCALE GENOMIC DNA]</scope>
    <source>
        <strain evidence="3 4">NRRL Y-17804</strain>
    </source>
</reference>
<dbReference type="PANTHER" id="PTHR47372:SF11">
    <property type="entry name" value="RE19971P"/>
    <property type="match status" value="1"/>
</dbReference>
<dbReference type="Gene3D" id="1.10.720.30">
    <property type="entry name" value="SAP domain"/>
    <property type="match status" value="1"/>
</dbReference>
<dbReference type="Proteomes" id="UP000033140">
    <property type="component" value="Unassembled WGS sequence"/>
</dbReference>
<accession>A0A0E9NF17</accession>
<dbReference type="Pfam" id="PF02037">
    <property type="entry name" value="SAP"/>
    <property type="match status" value="1"/>
</dbReference>
<proteinExistence type="predicted"/>
<name>A0A0E9NF17_SAICN</name>
<evidence type="ECO:0000259" key="2">
    <source>
        <dbReference type="PROSITE" id="PS50800"/>
    </source>
</evidence>
<feature type="region of interest" description="Disordered" evidence="1">
    <location>
        <begin position="97"/>
        <end position="119"/>
    </location>
</feature>
<dbReference type="RefSeq" id="XP_019024037.1">
    <property type="nucleotide sequence ID" value="XM_019167658.1"/>
</dbReference>
<dbReference type="PANTHER" id="PTHR47372">
    <property type="entry name" value="DAUER UP-REGULATED-RELATED"/>
    <property type="match status" value="1"/>
</dbReference>
<feature type="domain" description="SAP" evidence="2">
    <location>
        <begin position="46"/>
        <end position="80"/>
    </location>
</feature>
<dbReference type="PROSITE" id="PS50800">
    <property type="entry name" value="SAP"/>
    <property type="match status" value="1"/>
</dbReference>
<dbReference type="AlphaFoldDB" id="A0A0E9NF17"/>
<reference evidence="3 4" key="1">
    <citation type="journal article" date="2011" name="J. Gen. Appl. Microbiol.">
        <title>Draft genome sequencing of the enigmatic yeast Saitoella complicata.</title>
        <authorList>
            <person name="Nishida H."/>
            <person name="Hamamoto M."/>
            <person name="Sugiyama J."/>
        </authorList>
    </citation>
    <scope>NUCLEOTIDE SEQUENCE [LARGE SCALE GENOMIC DNA]</scope>
    <source>
        <strain evidence="3 4">NRRL Y-17804</strain>
    </source>
</reference>
<organism evidence="3 4">
    <name type="scientific">Saitoella complicata (strain BCRC 22490 / CBS 7301 / JCM 7358 / NBRC 10748 / NRRL Y-17804)</name>
    <dbReference type="NCBI Taxonomy" id="698492"/>
    <lineage>
        <taxon>Eukaryota</taxon>
        <taxon>Fungi</taxon>
        <taxon>Dikarya</taxon>
        <taxon>Ascomycota</taxon>
        <taxon>Taphrinomycotina</taxon>
        <taxon>Taphrinomycotina incertae sedis</taxon>
        <taxon>Saitoella</taxon>
    </lineage>
</organism>
<evidence type="ECO:0000256" key="1">
    <source>
        <dbReference type="SAM" id="MobiDB-lite"/>
    </source>
</evidence>
<feature type="region of interest" description="Disordered" evidence="1">
    <location>
        <begin position="361"/>
        <end position="382"/>
    </location>
</feature>
<feature type="compositionally biased region" description="Basic and acidic residues" evidence="1">
    <location>
        <begin position="264"/>
        <end position="278"/>
    </location>
</feature>
<dbReference type="Gene3D" id="1.10.287.700">
    <property type="entry name" value="Helix hairpin bin"/>
    <property type="match status" value="2"/>
</dbReference>
<feature type="region of interest" description="Disordered" evidence="1">
    <location>
        <begin position="243"/>
        <end position="322"/>
    </location>
</feature>
<evidence type="ECO:0000313" key="4">
    <source>
        <dbReference type="Proteomes" id="UP000033140"/>
    </source>
</evidence>
<evidence type="ECO:0000313" key="3">
    <source>
        <dbReference type="EMBL" id="GAO48452.1"/>
    </source>
</evidence>
<dbReference type="EMBL" id="BACD03000015">
    <property type="protein sequence ID" value="GAO48452.1"/>
    <property type="molecule type" value="Genomic_DNA"/>
</dbReference>
<dbReference type="SMART" id="SM00513">
    <property type="entry name" value="SAP"/>
    <property type="match status" value="1"/>
</dbReference>